<dbReference type="GO" id="GO:0008270">
    <property type="term" value="F:zinc ion binding"/>
    <property type="evidence" value="ECO:0007669"/>
    <property type="project" value="UniProtKB-KW"/>
</dbReference>
<dbReference type="PROSITE" id="PS50157">
    <property type="entry name" value="ZINC_FINGER_C2H2_2"/>
    <property type="match status" value="1"/>
</dbReference>
<keyword evidence="1" id="KW-0863">Zinc-finger</keyword>
<reference evidence="5" key="1">
    <citation type="submission" date="2017-03" db="EMBL/GenBank/DDBJ databases">
        <title>Phytopthora megakarya and P. palmivora, two closely related causual agents of cacao black pod achieved similar genome size and gene model numbers by different mechanisms.</title>
        <authorList>
            <person name="Ali S."/>
            <person name="Shao J."/>
            <person name="Larry D.J."/>
            <person name="Kronmiller B."/>
            <person name="Shen D."/>
            <person name="Strem M.D."/>
            <person name="Melnick R.L."/>
            <person name="Guiltinan M.J."/>
            <person name="Tyler B.M."/>
            <person name="Meinhardt L.W."/>
            <person name="Bailey B.A."/>
        </authorList>
    </citation>
    <scope>NUCLEOTIDE SEQUENCE [LARGE SCALE GENOMIC DNA]</scope>
    <source>
        <strain evidence="5">zdho120</strain>
    </source>
</reference>
<evidence type="ECO:0000313" key="5">
    <source>
        <dbReference type="Proteomes" id="UP000198211"/>
    </source>
</evidence>
<feature type="chain" id="PRO_5012533512" description="C2H2-type domain-containing protein" evidence="2">
    <location>
        <begin position="19"/>
        <end position="209"/>
    </location>
</feature>
<evidence type="ECO:0000256" key="1">
    <source>
        <dbReference type="PROSITE-ProRule" id="PRU00042"/>
    </source>
</evidence>
<proteinExistence type="predicted"/>
<gene>
    <name evidence="4" type="ORF">PHMEG_00035590</name>
</gene>
<dbReference type="Gene3D" id="3.30.160.60">
    <property type="entry name" value="Classic Zinc Finger"/>
    <property type="match status" value="1"/>
</dbReference>
<dbReference type="Proteomes" id="UP000198211">
    <property type="component" value="Unassembled WGS sequence"/>
</dbReference>
<name>A0A225UNS5_9STRA</name>
<evidence type="ECO:0000313" key="4">
    <source>
        <dbReference type="EMBL" id="OWY94628.1"/>
    </source>
</evidence>
<feature type="signal peptide" evidence="2">
    <location>
        <begin position="1"/>
        <end position="18"/>
    </location>
</feature>
<keyword evidence="1" id="KW-0862">Zinc</keyword>
<dbReference type="OrthoDB" id="10579485at2759"/>
<sequence length="209" mass="23842">MSIKILVSLSILPRSALLYWCDKLKVHVMNVPTQYTCDVCLYDFARSDNLRHHQRRPCRGLPEMLRELGTVCWQWVKGNNHHLTRHQRSSRCRSIDDQTSTVCGLPNHEDSRDEATQDLRDETVDRLNPPFPVLHPQADALVEPTEYSEGLLTVDDAPDLDIEELLDGTDFDWGDIGLNLPVEIELEMVQHGMGEPMVVDELGVQADDE</sequence>
<comment type="caution">
    <text evidence="4">The sequence shown here is derived from an EMBL/GenBank/DDBJ whole genome shotgun (WGS) entry which is preliminary data.</text>
</comment>
<evidence type="ECO:0000256" key="2">
    <source>
        <dbReference type="SAM" id="SignalP"/>
    </source>
</evidence>
<organism evidence="4 5">
    <name type="scientific">Phytophthora megakarya</name>
    <dbReference type="NCBI Taxonomy" id="4795"/>
    <lineage>
        <taxon>Eukaryota</taxon>
        <taxon>Sar</taxon>
        <taxon>Stramenopiles</taxon>
        <taxon>Oomycota</taxon>
        <taxon>Peronosporomycetes</taxon>
        <taxon>Peronosporales</taxon>
        <taxon>Peronosporaceae</taxon>
        <taxon>Phytophthora</taxon>
    </lineage>
</organism>
<dbReference type="AlphaFoldDB" id="A0A225UNS5"/>
<feature type="domain" description="C2H2-type" evidence="3">
    <location>
        <begin position="35"/>
        <end position="62"/>
    </location>
</feature>
<keyword evidence="2" id="KW-0732">Signal</keyword>
<dbReference type="EMBL" id="NBNE01014078">
    <property type="protein sequence ID" value="OWY94628.1"/>
    <property type="molecule type" value="Genomic_DNA"/>
</dbReference>
<evidence type="ECO:0000259" key="3">
    <source>
        <dbReference type="PROSITE" id="PS50157"/>
    </source>
</evidence>
<protein>
    <recommendedName>
        <fullName evidence="3">C2H2-type domain-containing protein</fullName>
    </recommendedName>
</protein>
<keyword evidence="5" id="KW-1185">Reference proteome</keyword>
<accession>A0A225UNS5</accession>
<keyword evidence="1" id="KW-0479">Metal-binding</keyword>
<dbReference type="InterPro" id="IPR013087">
    <property type="entry name" value="Znf_C2H2_type"/>
</dbReference>